<comment type="subcellular location">
    <subcellularLocation>
        <location evidence="1">Membrane</location>
        <topology evidence="1">Multi-pass membrane protein</topology>
    </subcellularLocation>
</comment>
<dbReference type="GO" id="GO:0005886">
    <property type="term" value="C:plasma membrane"/>
    <property type="evidence" value="ECO:0007669"/>
    <property type="project" value="UniProtKB-ARBA"/>
</dbReference>
<evidence type="ECO:0000313" key="8">
    <source>
        <dbReference type="EMBL" id="NEW55247.1"/>
    </source>
</evidence>
<dbReference type="Proteomes" id="UP000470876">
    <property type="component" value="Unassembled WGS sequence"/>
</dbReference>
<accession>A0A6P1D1A7</accession>
<evidence type="ECO:0000256" key="2">
    <source>
        <dbReference type="ARBA" id="ARBA00022475"/>
    </source>
</evidence>
<evidence type="ECO:0000256" key="5">
    <source>
        <dbReference type="ARBA" id="ARBA00023136"/>
    </source>
</evidence>
<feature type="transmembrane region" description="Helical" evidence="6">
    <location>
        <begin position="27"/>
        <end position="56"/>
    </location>
</feature>
<keyword evidence="5 6" id="KW-0472">Membrane</keyword>
<evidence type="ECO:0000313" key="7">
    <source>
        <dbReference type="EMBL" id="NEW44285.1"/>
    </source>
</evidence>
<evidence type="ECO:0000256" key="3">
    <source>
        <dbReference type="ARBA" id="ARBA00022692"/>
    </source>
</evidence>
<feature type="transmembrane region" description="Helical" evidence="6">
    <location>
        <begin position="136"/>
        <end position="155"/>
    </location>
</feature>
<dbReference type="InterPro" id="IPR051611">
    <property type="entry name" value="ECF_transporter_component"/>
</dbReference>
<keyword evidence="10" id="KW-1185">Reference proteome</keyword>
<proteinExistence type="predicted"/>
<keyword evidence="2" id="KW-1003">Cell membrane</keyword>
<organism evidence="7 9">
    <name type="scientific">Nocardia cyriacigeorgica</name>
    <dbReference type="NCBI Taxonomy" id="135487"/>
    <lineage>
        <taxon>Bacteria</taxon>
        <taxon>Bacillati</taxon>
        <taxon>Actinomycetota</taxon>
        <taxon>Actinomycetes</taxon>
        <taxon>Mycobacteriales</taxon>
        <taxon>Nocardiaceae</taxon>
        <taxon>Nocardia</taxon>
    </lineage>
</organism>
<dbReference type="PANTHER" id="PTHR34857:SF2">
    <property type="entry name" value="SLL0384 PROTEIN"/>
    <property type="match status" value="1"/>
</dbReference>
<comment type="caution">
    <text evidence="7">The sequence shown here is derived from an EMBL/GenBank/DDBJ whole genome shotgun (WGS) entry which is preliminary data.</text>
</comment>
<dbReference type="AlphaFoldDB" id="A0A6P1D1A7"/>
<evidence type="ECO:0000256" key="6">
    <source>
        <dbReference type="SAM" id="Phobius"/>
    </source>
</evidence>
<dbReference type="CDD" id="cd16914">
    <property type="entry name" value="EcfT"/>
    <property type="match status" value="1"/>
</dbReference>
<dbReference type="Proteomes" id="UP000468928">
    <property type="component" value="Unassembled WGS sequence"/>
</dbReference>
<evidence type="ECO:0000256" key="4">
    <source>
        <dbReference type="ARBA" id="ARBA00022989"/>
    </source>
</evidence>
<gene>
    <name evidence="7" type="ORF">GV789_07405</name>
    <name evidence="8" type="ORF">GV794_06180</name>
</gene>
<keyword evidence="3 6" id="KW-0812">Transmembrane</keyword>
<dbReference type="EMBL" id="JAAGUX010000007">
    <property type="protein sequence ID" value="NEW55247.1"/>
    <property type="molecule type" value="Genomic_DNA"/>
</dbReference>
<dbReference type="EMBL" id="JAAGUZ010000015">
    <property type="protein sequence ID" value="NEW44285.1"/>
    <property type="molecule type" value="Genomic_DNA"/>
</dbReference>
<dbReference type="InterPro" id="IPR003339">
    <property type="entry name" value="ABC/ECF_trnsptr_transmembrane"/>
</dbReference>
<dbReference type="Pfam" id="PF02361">
    <property type="entry name" value="CbiQ"/>
    <property type="match status" value="1"/>
</dbReference>
<evidence type="ECO:0000256" key="1">
    <source>
        <dbReference type="ARBA" id="ARBA00004141"/>
    </source>
</evidence>
<dbReference type="PANTHER" id="PTHR34857">
    <property type="entry name" value="SLL0384 PROTEIN"/>
    <property type="match status" value="1"/>
</dbReference>
<dbReference type="RefSeq" id="WP_163828614.1">
    <property type="nucleotide sequence ID" value="NZ_JAAGUX010000007.1"/>
</dbReference>
<keyword evidence="4 6" id="KW-1133">Transmembrane helix</keyword>
<feature type="transmembrane region" description="Helical" evidence="6">
    <location>
        <begin position="62"/>
        <end position="84"/>
    </location>
</feature>
<evidence type="ECO:0000313" key="10">
    <source>
        <dbReference type="Proteomes" id="UP000470876"/>
    </source>
</evidence>
<feature type="transmembrane region" description="Helical" evidence="6">
    <location>
        <begin position="91"/>
        <end position="116"/>
    </location>
</feature>
<protein>
    <submittedName>
        <fullName evidence="7">Energy-coupling factor transporter transmembrane protein EcfT</fullName>
    </submittedName>
</protein>
<reference evidence="9 10" key="1">
    <citation type="submission" date="2020-01" db="EMBL/GenBank/DDBJ databases">
        <title>Genetics and antimicrobial susceptibilities of Nocardia species isolated from the soil; a comparison with species isolated from humans.</title>
        <authorList>
            <person name="Carrasco G."/>
            <person name="Monzon S."/>
            <person name="Sansegundo M."/>
            <person name="Garcia E."/>
            <person name="Garrido N."/>
            <person name="Medina M.J."/>
            <person name="Villalon P."/>
            <person name="Ramirez-Arocha A.C."/>
            <person name="Jimenez P."/>
            <person name="Cuesta I."/>
            <person name="Valdezate S."/>
        </authorList>
    </citation>
    <scope>NUCLEOTIDE SEQUENCE [LARGE SCALE GENOMIC DNA]</scope>
    <source>
        <strain evidence="7 9">CNM20110639</strain>
        <strain evidence="8 10">CNM20110649</strain>
    </source>
</reference>
<sequence length="247" mass="25804">MSTLTQQDPPIQSWHERRLHLDPRTKILLVLGASVIVMAPGGARFSAGCIVVGMLLAIGEGAWPRVLGLPAAAGVSAAVAYALPTVIRHPVIGIIATVAAYLVRLIAIGGIAAHLVRTTGPAEFTAALRAARIPRALTVSATVMLRFVPTIVAEARAVRDAMRLRGLGGVRGWLRHPILSIEYFTVPLIASSLRVADDLSATALLRGLGSSTTPTSMNPPRMRAADAIAAVVAAAIVLATLRYGGRP</sequence>
<evidence type="ECO:0000313" key="9">
    <source>
        <dbReference type="Proteomes" id="UP000468928"/>
    </source>
</evidence>
<feature type="transmembrane region" description="Helical" evidence="6">
    <location>
        <begin position="224"/>
        <end position="244"/>
    </location>
</feature>
<name>A0A6P1D1A7_9NOCA</name>